<dbReference type="Pfam" id="PF05742">
    <property type="entry name" value="TANGO2"/>
    <property type="match status" value="1"/>
</dbReference>
<reference evidence="2" key="1">
    <citation type="journal article" date="2016" name="Front. Microbiol.">
        <title>Molecular Keys to the Janthinobacterium and Duganella spp. Interaction with the Plant Pathogen Fusarium graminearum.</title>
        <authorList>
            <person name="Haack F.S."/>
            <person name="Poehlein A."/>
            <person name="Kroger C."/>
            <person name="Voigt C.A."/>
            <person name="Piepenbring M."/>
            <person name="Bode H.B."/>
            <person name="Daniel R."/>
            <person name="Schafer W."/>
            <person name="Streit W.R."/>
        </authorList>
    </citation>
    <scope>NUCLEOTIDE SEQUENCE [LARGE SCALE GENOMIC DNA]</scope>
    <source>
        <strain evidence="2">T54</strain>
    </source>
</reference>
<proteinExistence type="predicted"/>
<dbReference type="InterPro" id="IPR008551">
    <property type="entry name" value="TANGO2"/>
</dbReference>
<evidence type="ECO:0008006" key="3">
    <source>
        <dbReference type="Google" id="ProtNLM"/>
    </source>
</evidence>
<sequence>MCLIVFAWKVLPTVPLVAAANRDEFYQRATAPAAPWPEHPQVFAGRDLQAGGSWMGITHPNECGNGARFAAITNIRAPAEHRDDAPSRGQLVADYLAGCMSPQEYIDALRQRADRYNGFNLVIGDRDTLIWYSNRGDADPRNGQPLEPGVYGVSNALLDAPWPKVLKTKAQFASLLCLGAPDDAFFEMLSDTTPAPDQRLPETGVPLEVERVLSSVKIESPGYGTRTSTVVKLYADATATLQEELIH</sequence>
<accession>A0A1E7X5C5</accession>
<dbReference type="Proteomes" id="UP000175989">
    <property type="component" value="Unassembled WGS sequence"/>
</dbReference>
<dbReference type="PANTHER" id="PTHR17985">
    <property type="entry name" value="SER/THR-RICH PROTEIN T10 IN DGCR REGION"/>
    <property type="match status" value="1"/>
</dbReference>
<organism evidence="1 2">
    <name type="scientific">Duganella phyllosphaerae</name>
    <dbReference type="NCBI Taxonomy" id="762836"/>
    <lineage>
        <taxon>Bacteria</taxon>
        <taxon>Pseudomonadati</taxon>
        <taxon>Pseudomonadota</taxon>
        <taxon>Betaproteobacteria</taxon>
        <taxon>Burkholderiales</taxon>
        <taxon>Oxalobacteraceae</taxon>
        <taxon>Telluria group</taxon>
        <taxon>Duganella</taxon>
    </lineage>
</organism>
<evidence type="ECO:0000313" key="1">
    <source>
        <dbReference type="EMBL" id="OFA07649.1"/>
    </source>
</evidence>
<evidence type="ECO:0000313" key="2">
    <source>
        <dbReference type="Proteomes" id="UP000175989"/>
    </source>
</evidence>
<comment type="caution">
    <text evidence="1">The sequence shown here is derived from an EMBL/GenBank/DDBJ whole genome shotgun (WGS) entry which is preliminary data.</text>
</comment>
<gene>
    <name evidence="1" type="ORF">DUPY_11940</name>
</gene>
<dbReference type="RefSeq" id="WP_070246922.1">
    <property type="nucleotide sequence ID" value="NZ_LROM01000059.1"/>
</dbReference>
<dbReference type="PATRIC" id="fig|762836.4.peg.1244"/>
<protein>
    <recommendedName>
        <fullName evidence="3">NRDE family protein</fullName>
    </recommendedName>
</protein>
<dbReference type="AlphaFoldDB" id="A0A1E7X5C5"/>
<dbReference type="EMBL" id="LROM01000059">
    <property type="protein sequence ID" value="OFA07649.1"/>
    <property type="molecule type" value="Genomic_DNA"/>
</dbReference>
<name>A0A1E7X5C5_9BURK</name>
<dbReference type="OrthoDB" id="4380123at2"/>
<dbReference type="PANTHER" id="PTHR17985:SF8">
    <property type="entry name" value="TRANSPORT AND GOLGI ORGANIZATION PROTEIN 2 HOMOLOG"/>
    <property type="match status" value="1"/>
</dbReference>
<keyword evidence="2" id="KW-1185">Reference proteome</keyword>